<dbReference type="CDD" id="cd00200">
    <property type="entry name" value="WD40"/>
    <property type="match status" value="1"/>
</dbReference>
<dbReference type="GO" id="GO:0071013">
    <property type="term" value="C:catalytic step 2 spliceosome"/>
    <property type="evidence" value="ECO:0007669"/>
    <property type="project" value="TreeGrafter"/>
</dbReference>
<dbReference type="EMBL" id="HBHR01004922">
    <property type="protein sequence ID" value="CAD9859870.1"/>
    <property type="molecule type" value="Transcribed_RNA"/>
</dbReference>
<feature type="repeat" description="WD" evidence="5">
    <location>
        <begin position="96"/>
        <end position="137"/>
    </location>
</feature>
<keyword evidence="2" id="KW-0507">mRNA processing</keyword>
<dbReference type="InterPro" id="IPR019775">
    <property type="entry name" value="WD40_repeat_CS"/>
</dbReference>
<organism evidence="6">
    <name type="scientific">Fibrocapsa japonica</name>
    <dbReference type="NCBI Taxonomy" id="94617"/>
    <lineage>
        <taxon>Eukaryota</taxon>
        <taxon>Sar</taxon>
        <taxon>Stramenopiles</taxon>
        <taxon>Ochrophyta</taxon>
        <taxon>Raphidophyceae</taxon>
        <taxon>Chattonellales</taxon>
        <taxon>Chattonellaceae</taxon>
        <taxon>Fibrocapsa</taxon>
    </lineage>
</organism>
<name>A0A7S2XUZ9_9STRA</name>
<dbReference type="PANTHER" id="PTHR44006:SF1">
    <property type="entry name" value="U5 SMALL NUCLEAR RIBONUCLEOPROTEIN 40 KDA PROTEIN"/>
    <property type="match status" value="1"/>
</dbReference>
<dbReference type="PANTHER" id="PTHR44006">
    <property type="entry name" value="U5 SMALL NUCLEAR RIBONUCLEOPROTEIN 40 KDA PROTEIN"/>
    <property type="match status" value="1"/>
</dbReference>
<evidence type="ECO:0000256" key="4">
    <source>
        <dbReference type="ARBA" id="ARBA00023187"/>
    </source>
</evidence>
<dbReference type="SMART" id="SM00320">
    <property type="entry name" value="WD40"/>
    <property type="match status" value="7"/>
</dbReference>
<dbReference type="Gene3D" id="2.130.10.10">
    <property type="entry name" value="YVTN repeat-like/Quinoprotein amine dehydrogenase"/>
    <property type="match status" value="1"/>
</dbReference>
<dbReference type="PROSITE" id="PS50082">
    <property type="entry name" value="WD_REPEATS_2"/>
    <property type="match status" value="6"/>
</dbReference>
<feature type="repeat" description="WD" evidence="5">
    <location>
        <begin position="284"/>
        <end position="313"/>
    </location>
</feature>
<evidence type="ECO:0000256" key="2">
    <source>
        <dbReference type="ARBA" id="ARBA00022664"/>
    </source>
</evidence>
<dbReference type="PROSITE" id="PS50294">
    <property type="entry name" value="WD_REPEATS_REGION"/>
    <property type="match status" value="5"/>
</dbReference>
<dbReference type="InterPro" id="IPR036322">
    <property type="entry name" value="WD40_repeat_dom_sf"/>
</dbReference>
<keyword evidence="4" id="KW-0508">mRNA splicing</keyword>
<keyword evidence="3" id="KW-0677">Repeat</keyword>
<dbReference type="GO" id="GO:0003723">
    <property type="term" value="F:RNA binding"/>
    <property type="evidence" value="ECO:0007669"/>
    <property type="project" value="TreeGrafter"/>
</dbReference>
<accession>A0A7S2XUZ9</accession>
<dbReference type="AlphaFoldDB" id="A0A7S2XUZ9"/>
<protein>
    <recommendedName>
        <fullName evidence="7">Anaphase-promoting complex subunit 4 WD40 domain-containing protein</fullName>
    </recommendedName>
</protein>
<evidence type="ECO:0008006" key="7">
    <source>
        <dbReference type="Google" id="ProtNLM"/>
    </source>
</evidence>
<evidence type="ECO:0000256" key="1">
    <source>
        <dbReference type="ARBA" id="ARBA00022574"/>
    </source>
</evidence>
<evidence type="ECO:0000313" key="6">
    <source>
        <dbReference type="EMBL" id="CAD9859870.1"/>
    </source>
</evidence>
<dbReference type="InterPro" id="IPR052234">
    <property type="entry name" value="U5_snRNP_Component"/>
</dbReference>
<feature type="repeat" description="WD" evidence="5">
    <location>
        <begin position="138"/>
        <end position="180"/>
    </location>
</feature>
<dbReference type="InterPro" id="IPR001680">
    <property type="entry name" value="WD40_rpt"/>
</dbReference>
<proteinExistence type="predicted"/>
<dbReference type="Pfam" id="PF00400">
    <property type="entry name" value="WD40"/>
    <property type="match status" value="6"/>
</dbReference>
<reference evidence="6" key="1">
    <citation type="submission" date="2021-01" db="EMBL/GenBank/DDBJ databases">
        <authorList>
            <person name="Corre E."/>
            <person name="Pelletier E."/>
            <person name="Niang G."/>
            <person name="Scheremetjew M."/>
            <person name="Finn R."/>
            <person name="Kale V."/>
            <person name="Holt S."/>
            <person name="Cochrane G."/>
            <person name="Meng A."/>
            <person name="Brown T."/>
            <person name="Cohen L."/>
        </authorList>
    </citation>
    <scope>NUCLEOTIDE SEQUENCE</scope>
    <source>
        <strain evidence="6">CCMP1661</strain>
    </source>
</reference>
<dbReference type="InterPro" id="IPR020472">
    <property type="entry name" value="WD40_PAC1"/>
</dbReference>
<evidence type="ECO:0000256" key="3">
    <source>
        <dbReference type="ARBA" id="ARBA00022737"/>
    </source>
</evidence>
<dbReference type="PRINTS" id="PR00320">
    <property type="entry name" value="GPROTEINBRPT"/>
</dbReference>
<dbReference type="GO" id="GO:0008380">
    <property type="term" value="P:RNA splicing"/>
    <property type="evidence" value="ECO:0007669"/>
    <property type="project" value="UniProtKB-KW"/>
</dbReference>
<gene>
    <name evidence="6" type="ORF">FJAP1339_LOCUS2390</name>
</gene>
<feature type="repeat" description="WD" evidence="5">
    <location>
        <begin position="222"/>
        <end position="256"/>
    </location>
</feature>
<sequence>MALVVSDSIKRAVESSADEEQQIVKKIRVGGEMVEVHPEFERTSNLMSPTMMLTGHQAAVYSLQFDPSGQNLASGSFDKTIMLWSVYGECTNYNVLRAHKNAVLQVQWSPDGSRLISASADRTIGLWDPNTGKLKKKLQAHSGVVNSCAFGRRGNDMVASGSDDATLCVWDTRMRKPADVFECDYAVLAVGISKDNDQVFAAGLGEVVQVWDVRKGQVSLELEGHHHTITGMSLSPDGSYLLTNSMDNTLRQWDVRPFVQGSRCSKVYTGLQHNFEQTLLRCGWSPSGEQVASGSADRVVHVWDEMTTQELYHLPGHTGSVNEVSFHPKEPIIGSCGSDKVIYLGELS</sequence>
<dbReference type="GO" id="GO:0006397">
    <property type="term" value="P:mRNA processing"/>
    <property type="evidence" value="ECO:0007669"/>
    <property type="project" value="UniProtKB-KW"/>
</dbReference>
<dbReference type="InterPro" id="IPR015943">
    <property type="entry name" value="WD40/YVTN_repeat-like_dom_sf"/>
</dbReference>
<keyword evidence="1 5" id="KW-0853">WD repeat</keyword>
<feature type="repeat" description="WD" evidence="5">
    <location>
        <begin position="314"/>
        <end position="348"/>
    </location>
</feature>
<evidence type="ECO:0000256" key="5">
    <source>
        <dbReference type="PROSITE-ProRule" id="PRU00221"/>
    </source>
</evidence>
<feature type="repeat" description="WD" evidence="5">
    <location>
        <begin position="53"/>
        <end position="86"/>
    </location>
</feature>
<dbReference type="SUPFAM" id="SSF50978">
    <property type="entry name" value="WD40 repeat-like"/>
    <property type="match status" value="1"/>
</dbReference>
<dbReference type="PROSITE" id="PS00678">
    <property type="entry name" value="WD_REPEATS_1"/>
    <property type="match status" value="1"/>
</dbReference>